<feature type="compositionally biased region" description="Low complexity" evidence="1">
    <location>
        <begin position="134"/>
        <end position="152"/>
    </location>
</feature>
<feature type="compositionally biased region" description="Low complexity" evidence="1">
    <location>
        <begin position="368"/>
        <end position="380"/>
    </location>
</feature>
<feature type="region of interest" description="Disordered" evidence="1">
    <location>
        <begin position="42"/>
        <end position="100"/>
    </location>
</feature>
<feature type="compositionally biased region" description="Low complexity" evidence="1">
    <location>
        <begin position="987"/>
        <end position="998"/>
    </location>
</feature>
<feature type="compositionally biased region" description="Low complexity" evidence="1">
    <location>
        <begin position="1346"/>
        <end position="1356"/>
    </location>
</feature>
<feature type="compositionally biased region" description="Polar residues" evidence="1">
    <location>
        <begin position="967"/>
        <end position="981"/>
    </location>
</feature>
<feature type="compositionally biased region" description="Basic and acidic residues" evidence="1">
    <location>
        <begin position="1467"/>
        <end position="1478"/>
    </location>
</feature>
<feature type="region of interest" description="Disordered" evidence="1">
    <location>
        <begin position="749"/>
        <end position="825"/>
    </location>
</feature>
<feature type="compositionally biased region" description="Polar residues" evidence="1">
    <location>
        <begin position="697"/>
        <end position="706"/>
    </location>
</feature>
<feature type="compositionally biased region" description="Low complexity" evidence="1">
    <location>
        <begin position="756"/>
        <end position="771"/>
    </location>
</feature>
<evidence type="ECO:0000313" key="3">
    <source>
        <dbReference type="EMBL" id="KAL1841438.1"/>
    </source>
</evidence>
<feature type="compositionally biased region" description="Low complexity" evidence="1">
    <location>
        <begin position="1583"/>
        <end position="1613"/>
    </location>
</feature>
<protein>
    <recommendedName>
        <fullName evidence="2">WW domain-containing protein</fullName>
    </recommendedName>
</protein>
<feature type="compositionally biased region" description="Basic and acidic residues" evidence="1">
    <location>
        <begin position="286"/>
        <end position="310"/>
    </location>
</feature>
<proteinExistence type="predicted"/>
<dbReference type="PROSITE" id="PS01159">
    <property type="entry name" value="WW_DOMAIN_1"/>
    <property type="match status" value="1"/>
</dbReference>
<feature type="compositionally biased region" description="Polar residues" evidence="1">
    <location>
        <begin position="1021"/>
        <end position="1042"/>
    </location>
</feature>
<evidence type="ECO:0000259" key="2">
    <source>
        <dbReference type="PROSITE" id="PS50020"/>
    </source>
</evidence>
<feature type="compositionally biased region" description="Basic and acidic residues" evidence="1">
    <location>
        <begin position="1304"/>
        <end position="1333"/>
    </location>
</feature>
<feature type="compositionally biased region" description="Low complexity" evidence="1">
    <location>
        <begin position="789"/>
        <end position="798"/>
    </location>
</feature>
<feature type="compositionally biased region" description="Low complexity" evidence="1">
    <location>
        <begin position="1371"/>
        <end position="1381"/>
    </location>
</feature>
<feature type="compositionally biased region" description="Basic and acidic residues" evidence="1">
    <location>
        <begin position="46"/>
        <end position="59"/>
    </location>
</feature>
<keyword evidence="4" id="KW-1185">Reference proteome</keyword>
<feature type="region of interest" description="Disordered" evidence="1">
    <location>
        <begin position="933"/>
        <end position="1005"/>
    </location>
</feature>
<evidence type="ECO:0000256" key="1">
    <source>
        <dbReference type="SAM" id="MobiDB-lite"/>
    </source>
</evidence>
<feature type="compositionally biased region" description="Low complexity" evidence="1">
    <location>
        <begin position="477"/>
        <end position="493"/>
    </location>
</feature>
<feature type="compositionally biased region" description="Polar residues" evidence="1">
    <location>
        <begin position="1171"/>
        <end position="1187"/>
    </location>
</feature>
<dbReference type="InterPro" id="IPR036020">
    <property type="entry name" value="WW_dom_sf"/>
</dbReference>
<feature type="compositionally biased region" description="Low complexity" evidence="1">
    <location>
        <begin position="425"/>
        <end position="440"/>
    </location>
</feature>
<feature type="region of interest" description="Disordered" evidence="1">
    <location>
        <begin position="118"/>
        <end position="185"/>
    </location>
</feature>
<feature type="compositionally biased region" description="Low complexity" evidence="1">
    <location>
        <begin position="1106"/>
        <end position="1153"/>
    </location>
</feature>
<organism evidence="3 4">
    <name type="scientific">Humicola insolens</name>
    <name type="common">Soft-rot fungus</name>
    <dbReference type="NCBI Taxonomy" id="85995"/>
    <lineage>
        <taxon>Eukaryota</taxon>
        <taxon>Fungi</taxon>
        <taxon>Dikarya</taxon>
        <taxon>Ascomycota</taxon>
        <taxon>Pezizomycotina</taxon>
        <taxon>Sordariomycetes</taxon>
        <taxon>Sordariomycetidae</taxon>
        <taxon>Sordariales</taxon>
        <taxon>Chaetomiaceae</taxon>
        <taxon>Mycothermus</taxon>
    </lineage>
</organism>
<feature type="compositionally biased region" description="Polar residues" evidence="1">
    <location>
        <begin position="314"/>
        <end position="327"/>
    </location>
</feature>
<feature type="compositionally biased region" description="Pro residues" evidence="1">
    <location>
        <begin position="337"/>
        <end position="356"/>
    </location>
</feature>
<feature type="compositionally biased region" description="Polar residues" evidence="1">
    <location>
        <begin position="574"/>
        <end position="601"/>
    </location>
</feature>
<feature type="compositionally biased region" description="Polar residues" evidence="1">
    <location>
        <begin position="1550"/>
        <end position="1567"/>
    </location>
</feature>
<feature type="compositionally biased region" description="Pro residues" evidence="1">
    <location>
        <begin position="605"/>
        <end position="617"/>
    </location>
</feature>
<dbReference type="PROSITE" id="PS50020">
    <property type="entry name" value="WW_DOMAIN_2"/>
    <property type="match status" value="1"/>
</dbReference>
<feature type="region of interest" description="Disordered" evidence="1">
    <location>
        <begin position="280"/>
        <end position="728"/>
    </location>
</feature>
<feature type="compositionally biased region" description="Pro residues" evidence="1">
    <location>
        <begin position="1293"/>
        <end position="1303"/>
    </location>
</feature>
<dbReference type="Proteomes" id="UP001583172">
    <property type="component" value="Unassembled WGS sequence"/>
</dbReference>
<feature type="compositionally biased region" description="Low complexity" evidence="1">
    <location>
        <begin position="1418"/>
        <end position="1428"/>
    </location>
</feature>
<feature type="compositionally biased region" description="Polar residues" evidence="1">
    <location>
        <begin position="520"/>
        <end position="546"/>
    </location>
</feature>
<dbReference type="InterPro" id="IPR001202">
    <property type="entry name" value="WW_dom"/>
</dbReference>
<dbReference type="EMBL" id="JAZGSY010000075">
    <property type="protein sequence ID" value="KAL1841438.1"/>
    <property type="molecule type" value="Genomic_DNA"/>
</dbReference>
<feature type="compositionally biased region" description="Polar residues" evidence="1">
    <location>
        <begin position="624"/>
        <end position="644"/>
    </location>
</feature>
<dbReference type="SUPFAM" id="SSF51045">
    <property type="entry name" value="WW domain"/>
    <property type="match status" value="1"/>
</dbReference>
<feature type="compositionally biased region" description="Low complexity" evidence="1">
    <location>
        <begin position="1481"/>
        <end position="1504"/>
    </location>
</feature>
<evidence type="ECO:0000313" key="4">
    <source>
        <dbReference type="Proteomes" id="UP001583172"/>
    </source>
</evidence>
<feature type="region of interest" description="Disordered" evidence="1">
    <location>
        <begin position="1281"/>
        <end position="1633"/>
    </location>
</feature>
<feature type="compositionally biased region" description="Polar residues" evidence="1">
    <location>
        <begin position="1073"/>
        <end position="1094"/>
    </location>
</feature>
<gene>
    <name evidence="3" type="ORF">VTJ49DRAFT_7053</name>
</gene>
<accession>A0ABR3VIC8</accession>
<feature type="compositionally biased region" description="Low complexity" evidence="1">
    <location>
        <begin position="713"/>
        <end position="728"/>
    </location>
</feature>
<comment type="caution">
    <text evidence="3">The sequence shown here is derived from an EMBL/GenBank/DDBJ whole genome shotgun (WGS) entry which is preliminary data.</text>
</comment>
<feature type="compositionally biased region" description="Low complexity" evidence="1">
    <location>
        <begin position="1523"/>
        <end position="1545"/>
    </location>
</feature>
<feature type="region of interest" description="Disordered" evidence="1">
    <location>
        <begin position="1021"/>
        <end position="1218"/>
    </location>
</feature>
<feature type="compositionally biased region" description="Polar residues" evidence="1">
    <location>
        <begin position="168"/>
        <end position="185"/>
    </location>
</feature>
<reference evidence="3 4" key="1">
    <citation type="journal article" date="2024" name="Commun. Biol.">
        <title>Comparative genomic analysis of thermophilic fungi reveals convergent evolutionary adaptations and gene losses.</title>
        <authorList>
            <person name="Steindorff A.S."/>
            <person name="Aguilar-Pontes M.V."/>
            <person name="Robinson A.J."/>
            <person name="Andreopoulos B."/>
            <person name="LaButti K."/>
            <person name="Kuo A."/>
            <person name="Mondo S."/>
            <person name="Riley R."/>
            <person name="Otillar R."/>
            <person name="Haridas S."/>
            <person name="Lipzen A."/>
            <person name="Grimwood J."/>
            <person name="Schmutz J."/>
            <person name="Clum A."/>
            <person name="Reid I.D."/>
            <person name="Moisan M.C."/>
            <person name="Butler G."/>
            <person name="Nguyen T.T.M."/>
            <person name="Dewar K."/>
            <person name="Conant G."/>
            <person name="Drula E."/>
            <person name="Henrissat B."/>
            <person name="Hansel C."/>
            <person name="Singer S."/>
            <person name="Hutchinson M.I."/>
            <person name="de Vries R.P."/>
            <person name="Natvig D.O."/>
            <person name="Powell A.J."/>
            <person name="Tsang A."/>
            <person name="Grigoriev I.V."/>
        </authorList>
    </citation>
    <scope>NUCLEOTIDE SEQUENCE [LARGE SCALE GENOMIC DNA]</scope>
    <source>
        <strain evidence="3 4">CBS 620.91</strain>
    </source>
</reference>
<feature type="compositionally biased region" description="Low complexity" evidence="1">
    <location>
        <begin position="1043"/>
        <end position="1072"/>
    </location>
</feature>
<name>A0ABR3VIC8_HUMIN</name>
<feature type="domain" description="WW" evidence="2">
    <location>
        <begin position="2"/>
        <end position="36"/>
    </location>
</feature>
<feature type="compositionally biased region" description="Low complexity" evidence="1">
    <location>
        <begin position="1281"/>
        <end position="1292"/>
    </location>
</feature>
<feature type="compositionally biased region" description="Low complexity" evidence="1">
    <location>
        <begin position="1388"/>
        <end position="1411"/>
    </location>
</feature>
<sequence>MAGLPEGWDMDYDGNLQRWFYRYKPTGLTQYTFPKPGDEFPEFIYDDGRVDLPPEEKLLSQKQVKRKSTLGNSSNSKQRDRASSTTVSEPDDGQFWFQPDGLMYMGTGAYTDISPLQEEEEERGLGISSPDIKTPATGTPATAPAAPVQGTPEQTSEQAARSHVSPLASVQSTPHPSSAHPATTTPELDSAVVTIPEEPPAQEVVAPPPAEIHMLDSREIQPDPVGRVAELMSESTARCHEEINPAPVELPTFDMMRDEPLPPATYVNAFDLPPVELPLNEVPAGRADKKPVVDKQPKKELEEKQKKEYEAMQQLLNHPFKSTQQGLSQSASAPSTAPAPAPAPAPPAPPPAPPSQPASGKYQPYNPAVQAVQAAHGAVARTAKSANDHKRHSMAAAPPSHFRPQNIPAALQAPQAPPKKPVLYSSASFGPSTTATSSATRPVSIAGPPVSTGGGGRGLSHIPSVLQPARGRPVIRAQTPPQSQSQSQSASPARTYQAYKPSRDLHQDIEETMQFLAKTSPGQTTAVPSETTGSGRPQPFRTNTLPGQFPSLPYMGVRPQMPASAGSDPVTLASLRSHQASSGESTPTGVASSGATVSQAAFTAPLPPSSPDVPPPLNIARNKSPPSKNDLPTASSAFRTSLAAQPSVVPHGDASRTPSPMILSGPVLDRTPSVETTSGPVQAPSELSADAIPSAPVASSSNVQDSGSRKPSVESSQPAAQPQQAPTASIVMSEPLIVAAAPAPAQLSTTDSHAMVTQSPVTSPPVVESAPSLPPVAANNAPVHHELDSSPGSGAPASEPKDQPVAANPVPETPSSEPPQPAASTIVAVDSGFVIASEAQASPQVIAEVQPVQAKQQPEPEPSIIAVHSGFVTASNAQSSSPVVSEVQSVQVQQPSASESGPIVSTIEVEQVPATEALKFAASCVLAALELQPAPNNSPDEVTVQRVVTPPPPVQRLRTPSPVSRAPTPQVQQVKTAQNNQPPISSPAPATASPKAEPVPAGQQIMAASLQPVNVITMATSMPDSVSPLPSRQPSVTSPSTVASQPLAASTASAATPTQQTTTVPVVQQTPPGNQSTRVPVAQNSPAPSQVAGLSNQQQPSPPTPVSQLSRLPTQSSSTAQSPPVPQSQAVPVQPGPVLQPSGNSQQQQSTGQPNPPSAGVEQAQVPAHLANQSRPATTPPVQNHPQSMPARRFSEQVKPQTISNAPTGAPGVAGGPQMPGMFMQPVMHPGMPLQQYIMLPGQPGVFAPGMAPQPGMQFQPVPPHMVQGGQMYGGHYVMQQRQQSVQTQTQPQPQPQSAPSPPAKEKEEKRWFGKLWRSESLRKLSPKSENKLQKANNPRPESPVQQLQQQQQQPPQFYPARPVPHPQFAPPGAAQVPQGAMMMQPVQQMRPFAMQPQPQQQQQAMPPQQQGGPGPQPQVLQQQQQQPQPNPLVWMTPTGQPVPATQAPKFHAPGNSNQPVMPPPHVRQEIRQQEMRLTDQQGQGTQAAPGSAGSGQSQPQGPPQGHGRGQSQGNGAPQSPVQAQSGKGQGQPQQQQQQQQPQKQEQQRPLPSQTKAPTQPQASNIPTHPVKAGIIANPPPSSASGPAAVQPAPAPAATTTTTAAANTTTKPAMMTSAYDGSGWGDESDDDFS</sequence>